<evidence type="ECO:0000313" key="7">
    <source>
        <dbReference type="EMBL" id="HGU65119.1"/>
    </source>
</evidence>
<accession>A0A7C4HB71</accession>
<feature type="region of interest" description="Disordered" evidence="4">
    <location>
        <begin position="1"/>
        <end position="21"/>
    </location>
</feature>
<dbReference type="Gene3D" id="2.40.50.140">
    <property type="entry name" value="Nucleic acid-binding proteins"/>
    <property type="match status" value="1"/>
</dbReference>
<keyword evidence="2 3" id="KW-0648">Protein biosynthesis</keyword>
<dbReference type="InterPro" id="IPR012340">
    <property type="entry name" value="NA-bd_OB-fold"/>
</dbReference>
<comment type="caution">
    <text evidence="6">The sequence shown here is derived from an EMBL/GenBank/DDBJ whole genome shotgun (WGS) entry which is preliminary data.</text>
</comment>
<sequence length="113" mass="12598">MSKKKEKDRSESTVGSDIPLPGPGTVICGVVKLLGGDYLIAKCTDGVDRKVRIPGRMRRKIWISEGDLILVGIWDFSPERGEVLYKYSKQETSKLLENNVVSKDFLDALSELI</sequence>
<evidence type="ECO:0000256" key="3">
    <source>
        <dbReference type="PROSITE-ProRule" id="PRU00181"/>
    </source>
</evidence>
<evidence type="ECO:0000256" key="1">
    <source>
        <dbReference type="ARBA" id="ARBA00025502"/>
    </source>
</evidence>
<protein>
    <recommendedName>
        <fullName evidence="2">Translation initiation factor 1A</fullName>
        <shortName evidence="2">aIF-1A</shortName>
    </recommendedName>
</protein>
<dbReference type="GO" id="GO:0003743">
    <property type="term" value="F:translation initiation factor activity"/>
    <property type="evidence" value="ECO:0007669"/>
    <property type="project" value="UniProtKB-UniRule"/>
</dbReference>
<dbReference type="EMBL" id="DTBJ01000016">
    <property type="protein sequence ID" value="HGM58389.1"/>
    <property type="molecule type" value="Genomic_DNA"/>
</dbReference>
<dbReference type="PANTHER" id="PTHR21668">
    <property type="entry name" value="EIF-1A"/>
    <property type="match status" value="1"/>
</dbReference>
<proteinExistence type="inferred from homology"/>
<dbReference type="NCBIfam" id="NF003082">
    <property type="entry name" value="PRK04012.1-1"/>
    <property type="match status" value="1"/>
</dbReference>
<dbReference type="SMART" id="SM00652">
    <property type="entry name" value="eIF1a"/>
    <property type="match status" value="1"/>
</dbReference>
<dbReference type="Pfam" id="PF01176">
    <property type="entry name" value="eIF-1a"/>
    <property type="match status" value="1"/>
</dbReference>
<dbReference type="GO" id="GO:0003723">
    <property type="term" value="F:RNA binding"/>
    <property type="evidence" value="ECO:0007669"/>
    <property type="project" value="InterPro"/>
</dbReference>
<dbReference type="SUPFAM" id="SSF50249">
    <property type="entry name" value="Nucleic acid-binding proteins"/>
    <property type="match status" value="1"/>
</dbReference>
<evidence type="ECO:0000256" key="4">
    <source>
        <dbReference type="SAM" id="MobiDB-lite"/>
    </source>
</evidence>
<dbReference type="InterPro" id="IPR006196">
    <property type="entry name" value="RNA-binding_domain_S1_IF1"/>
</dbReference>
<gene>
    <name evidence="2" type="primary">eif1a</name>
    <name evidence="7" type="ORF">ENT92_02755</name>
    <name evidence="6" type="ORF">ENU14_02225</name>
</gene>
<feature type="domain" description="S1-like" evidence="5">
    <location>
        <begin position="30"/>
        <end position="88"/>
    </location>
</feature>
<dbReference type="CDD" id="cd05793">
    <property type="entry name" value="S1_IF1A"/>
    <property type="match status" value="1"/>
</dbReference>
<dbReference type="EMBL" id="DTAN01000108">
    <property type="protein sequence ID" value="HGU65119.1"/>
    <property type="molecule type" value="Genomic_DNA"/>
</dbReference>
<keyword evidence="2 3" id="KW-0396">Initiation factor</keyword>
<feature type="compositionally biased region" description="Basic and acidic residues" evidence="4">
    <location>
        <begin position="1"/>
        <end position="11"/>
    </location>
</feature>
<organism evidence="6">
    <name type="scientific">Staphylothermus marinus</name>
    <dbReference type="NCBI Taxonomy" id="2280"/>
    <lineage>
        <taxon>Archaea</taxon>
        <taxon>Thermoproteota</taxon>
        <taxon>Thermoprotei</taxon>
        <taxon>Desulfurococcales</taxon>
        <taxon>Desulfurococcaceae</taxon>
        <taxon>Staphylothermus</taxon>
    </lineage>
</organism>
<name>A0A7C4HB71_STAMA</name>
<dbReference type="AlphaFoldDB" id="A0A7C4HB71"/>
<evidence type="ECO:0000313" key="6">
    <source>
        <dbReference type="EMBL" id="HGM58389.1"/>
    </source>
</evidence>
<evidence type="ECO:0000256" key="2">
    <source>
        <dbReference type="HAMAP-Rule" id="MF_00216"/>
    </source>
</evidence>
<dbReference type="PROSITE" id="PS50832">
    <property type="entry name" value="S1_IF1_TYPE"/>
    <property type="match status" value="1"/>
</dbReference>
<dbReference type="HAMAP" id="MF_00216">
    <property type="entry name" value="aIF_1A"/>
    <property type="match status" value="1"/>
</dbReference>
<reference evidence="6" key="1">
    <citation type="journal article" date="2020" name="mSystems">
        <title>Genome- and Community-Level Interaction Insights into Carbon Utilization and Element Cycling Functions of Hydrothermarchaeota in Hydrothermal Sediment.</title>
        <authorList>
            <person name="Zhou Z."/>
            <person name="Liu Y."/>
            <person name="Xu W."/>
            <person name="Pan J."/>
            <person name="Luo Z.H."/>
            <person name="Li M."/>
        </authorList>
    </citation>
    <scope>NUCLEOTIDE SEQUENCE [LARGE SCALE GENOMIC DNA]</scope>
    <source>
        <strain evidence="7">SpSt-622</strain>
        <strain evidence="6">SpSt-642</strain>
    </source>
</reference>
<evidence type="ECO:0000259" key="5">
    <source>
        <dbReference type="PROSITE" id="PS50832"/>
    </source>
</evidence>
<comment type="similarity">
    <text evidence="2">Belongs to the eIF-1A family.</text>
</comment>
<dbReference type="InterPro" id="IPR001253">
    <property type="entry name" value="TIF_eIF-1A"/>
</dbReference>
<comment type="function">
    <text evidence="1 2">Seems to be required for maximal rate of protein biosynthesis. Enhances ribosome dissociation into subunits and stabilizes the binding of the initiator Met-tRNA(I) to 40 S ribosomal subunits.</text>
</comment>